<dbReference type="Proteomes" id="UP000006462">
    <property type="component" value="Unassembled WGS sequence"/>
</dbReference>
<keyword evidence="2" id="KW-1185">Reference proteome</keyword>
<evidence type="ECO:0000313" key="1">
    <source>
        <dbReference type="EMBL" id="EFB90017.1"/>
    </source>
</evidence>
<evidence type="ECO:0000313" key="2">
    <source>
        <dbReference type="Proteomes" id="UP000006462"/>
    </source>
</evidence>
<reference evidence="1 2" key="1">
    <citation type="submission" date="2009-12" db="EMBL/GenBank/DDBJ databases">
        <authorList>
            <person name="Shrivastava S."/>
            <person name="Madupu R."/>
            <person name="Durkin A.S."/>
            <person name="Torralba M."/>
            <person name="Methe B."/>
            <person name="Sutton G.G."/>
            <person name="Strausberg R.L."/>
            <person name="Nelson K.E."/>
        </authorList>
    </citation>
    <scope>NUCLEOTIDE SEQUENCE [LARGE SCALE GENOMIC DNA]</scope>
    <source>
        <strain evidence="1 2">W5455</strain>
    </source>
</reference>
<dbReference type="GeneID" id="90985134"/>
<dbReference type="RefSeq" id="WP_009165538.1">
    <property type="nucleotide sequence ID" value="NZ_ADFP01000099.1"/>
</dbReference>
<comment type="caution">
    <text evidence="1">The sequence shown here is derived from an EMBL/GenBank/DDBJ whole genome shotgun (WGS) entry which is preliminary data.</text>
</comment>
<dbReference type="InterPro" id="IPR026002">
    <property type="entry name" value="ATC_hydrolase-like"/>
</dbReference>
<sequence length="221" mass="24749">MRREAAVPFFSMLRGMAAAVAAQLAGGFEEAEVRAMLARADEAFQADIPFIPEVGADNPWLKSLVGVAWLSGVWLQLEKRGWSLPRISLATQKALAAFAQSSLPAEKRSAMGAAMCSPELAEKIAARSRERRFPDDWLVEAVLPREGESFDVGYDVFKCPVVQYLEERGLRRFAAWFCRDDYPLHAAMGVRLERTRTLADGADRCDFRLKLCEEPFTQIME</sequence>
<dbReference type="Pfam" id="PF14196">
    <property type="entry name" value="ATC_hydrolase"/>
    <property type="match status" value="1"/>
</dbReference>
<gene>
    <name evidence="1" type="ORF">HMPREF7215_1411</name>
</gene>
<proteinExistence type="predicted"/>
<name>A0ABM9ZSX4_9BACT</name>
<accession>A0ABM9ZSX4</accession>
<evidence type="ECO:0008006" key="3">
    <source>
        <dbReference type="Google" id="ProtNLM"/>
    </source>
</evidence>
<protein>
    <recommendedName>
        <fullName evidence="3">L-2-amino-thiazoline-4-carboxylic acid hydrolase</fullName>
    </recommendedName>
</protein>
<organism evidence="1 2">
    <name type="scientific">Pyramidobacter piscolens W5455</name>
    <dbReference type="NCBI Taxonomy" id="352165"/>
    <lineage>
        <taxon>Bacteria</taxon>
        <taxon>Thermotogati</taxon>
        <taxon>Synergistota</taxon>
        <taxon>Synergistia</taxon>
        <taxon>Synergistales</taxon>
        <taxon>Dethiosulfovibrionaceae</taxon>
        <taxon>Pyramidobacter</taxon>
    </lineage>
</organism>
<dbReference type="EMBL" id="ADFP01000099">
    <property type="protein sequence ID" value="EFB90017.1"/>
    <property type="molecule type" value="Genomic_DNA"/>
</dbReference>